<feature type="compositionally biased region" description="Polar residues" evidence="1">
    <location>
        <begin position="215"/>
        <end position="228"/>
    </location>
</feature>
<name>A0A132BBS1_MOLSC</name>
<dbReference type="RefSeq" id="XP_018064227.1">
    <property type="nucleotide sequence ID" value="XM_018220573.1"/>
</dbReference>
<evidence type="ECO:0000313" key="3">
    <source>
        <dbReference type="Proteomes" id="UP000070700"/>
    </source>
</evidence>
<feature type="region of interest" description="Disordered" evidence="1">
    <location>
        <begin position="41"/>
        <end position="86"/>
    </location>
</feature>
<dbReference type="AlphaFoldDB" id="A0A132BBS1"/>
<dbReference type="GeneID" id="28830299"/>
<sequence length="261" mass="28013">MATLAFKLYTYKPTAPRSKSTATHRRPTAEQVSILSKLQHITSSSASLSTPRPAANDEGYRPGIQGTSTVFGGSDNANNNETDDDDRDLPTIEELLFTNLQAQGFTTGDRGPDKMSGVEEVATNKRDDPIILLCDSNSSASEAEANDVSLRAKSAIAPGAGLFDSLELAIDSTTPAPPRSSDRWHDIKDFLEPAPRLRLAKQGASTPDSLPPHTPSSRLSSEPLNDSISLEGLRRARSETTTSSSSPPPHYARASPYTQFS</sequence>
<proteinExistence type="predicted"/>
<evidence type="ECO:0000313" key="2">
    <source>
        <dbReference type="EMBL" id="KUJ09872.1"/>
    </source>
</evidence>
<protein>
    <submittedName>
        <fullName evidence="2">Uncharacterized protein</fullName>
    </submittedName>
</protein>
<dbReference type="Proteomes" id="UP000070700">
    <property type="component" value="Unassembled WGS sequence"/>
</dbReference>
<keyword evidence="3" id="KW-1185">Reference proteome</keyword>
<organism evidence="2 3">
    <name type="scientific">Mollisia scopiformis</name>
    <name type="common">Conifer needle endophyte fungus</name>
    <name type="synonym">Phialocephala scopiformis</name>
    <dbReference type="NCBI Taxonomy" id="149040"/>
    <lineage>
        <taxon>Eukaryota</taxon>
        <taxon>Fungi</taxon>
        <taxon>Dikarya</taxon>
        <taxon>Ascomycota</taxon>
        <taxon>Pezizomycotina</taxon>
        <taxon>Leotiomycetes</taxon>
        <taxon>Helotiales</taxon>
        <taxon>Mollisiaceae</taxon>
        <taxon>Mollisia</taxon>
    </lineage>
</organism>
<gene>
    <name evidence="2" type="ORF">LY89DRAFT_740294</name>
</gene>
<dbReference type="EMBL" id="KQ947430">
    <property type="protein sequence ID" value="KUJ09872.1"/>
    <property type="molecule type" value="Genomic_DNA"/>
</dbReference>
<accession>A0A132BBS1</accession>
<dbReference type="KEGG" id="psco:LY89DRAFT_740294"/>
<dbReference type="InParanoid" id="A0A132BBS1"/>
<dbReference type="OrthoDB" id="5380548at2759"/>
<feature type="region of interest" description="Disordered" evidence="1">
    <location>
        <begin position="199"/>
        <end position="261"/>
    </location>
</feature>
<reference evidence="2 3" key="1">
    <citation type="submission" date="2015-10" db="EMBL/GenBank/DDBJ databases">
        <title>Full genome of DAOMC 229536 Phialocephala scopiformis, a fungal endophyte of spruce producing the potent anti-insectan compound rugulosin.</title>
        <authorList>
            <consortium name="DOE Joint Genome Institute"/>
            <person name="Walker A.K."/>
            <person name="Frasz S.L."/>
            <person name="Seifert K.A."/>
            <person name="Miller J.D."/>
            <person name="Mondo S.J."/>
            <person name="Labutti K."/>
            <person name="Lipzen A."/>
            <person name="Dockter R."/>
            <person name="Kennedy M."/>
            <person name="Grigoriev I.V."/>
            <person name="Spatafora J.W."/>
        </authorList>
    </citation>
    <scope>NUCLEOTIDE SEQUENCE [LARGE SCALE GENOMIC DNA]</scope>
    <source>
        <strain evidence="2 3">CBS 120377</strain>
    </source>
</reference>
<evidence type="ECO:0000256" key="1">
    <source>
        <dbReference type="SAM" id="MobiDB-lite"/>
    </source>
</evidence>
<feature type="compositionally biased region" description="Polar residues" evidence="1">
    <location>
        <begin position="41"/>
        <end position="50"/>
    </location>
</feature>